<dbReference type="PRINTS" id="PR00080">
    <property type="entry name" value="SDRFAMILY"/>
</dbReference>
<dbReference type="AlphaFoldDB" id="A0A1I7B4A8"/>
<reference evidence="5" key="1">
    <citation type="submission" date="2016-10" db="EMBL/GenBank/DDBJ databases">
        <authorList>
            <person name="Varghese N."/>
            <person name="Submissions S."/>
        </authorList>
    </citation>
    <scope>NUCLEOTIDE SEQUENCE [LARGE SCALE GENOMIC DNA]</scope>
    <source>
        <strain evidence="5">DSM 46136</strain>
    </source>
</reference>
<comment type="similarity">
    <text evidence="1">Belongs to the short-chain dehydrogenases/reductases (SDR) family.</text>
</comment>
<proteinExistence type="inferred from homology"/>
<dbReference type="PANTHER" id="PTHR24321:SF8">
    <property type="entry name" value="ESTRADIOL 17-BETA-DEHYDROGENASE 8-RELATED"/>
    <property type="match status" value="1"/>
</dbReference>
<organism evidence="4 5">
    <name type="scientific">Geodermatophilus amargosae</name>
    <dbReference type="NCBI Taxonomy" id="1296565"/>
    <lineage>
        <taxon>Bacteria</taxon>
        <taxon>Bacillati</taxon>
        <taxon>Actinomycetota</taxon>
        <taxon>Actinomycetes</taxon>
        <taxon>Geodermatophilales</taxon>
        <taxon>Geodermatophilaceae</taxon>
        <taxon>Geodermatophilus</taxon>
    </lineage>
</organism>
<evidence type="ECO:0000313" key="4">
    <source>
        <dbReference type="EMBL" id="SFT81975.1"/>
    </source>
</evidence>
<dbReference type="NCBIfam" id="TIGR03971">
    <property type="entry name" value="SDR_subfam_1"/>
    <property type="match status" value="1"/>
</dbReference>
<dbReference type="NCBIfam" id="NF009467">
    <property type="entry name" value="PRK12826.1-3"/>
    <property type="match status" value="1"/>
</dbReference>
<dbReference type="EMBL" id="FPBA01000012">
    <property type="protein sequence ID" value="SFT81975.1"/>
    <property type="molecule type" value="Genomic_DNA"/>
</dbReference>
<dbReference type="GO" id="GO:0016491">
    <property type="term" value="F:oxidoreductase activity"/>
    <property type="evidence" value="ECO:0007669"/>
    <property type="project" value="UniProtKB-KW"/>
</dbReference>
<evidence type="ECO:0000256" key="1">
    <source>
        <dbReference type="ARBA" id="ARBA00006484"/>
    </source>
</evidence>
<dbReference type="OrthoDB" id="5173603at2"/>
<dbReference type="Gene3D" id="3.40.50.720">
    <property type="entry name" value="NAD(P)-binding Rossmann-like Domain"/>
    <property type="match status" value="1"/>
</dbReference>
<gene>
    <name evidence="4" type="ORF">SAMN05660657_03254</name>
</gene>
<dbReference type="PANTHER" id="PTHR24321">
    <property type="entry name" value="DEHYDROGENASES, SHORT CHAIN"/>
    <property type="match status" value="1"/>
</dbReference>
<dbReference type="InterPro" id="IPR020904">
    <property type="entry name" value="Sc_DH/Rdtase_CS"/>
</dbReference>
<dbReference type="PROSITE" id="PS00061">
    <property type="entry name" value="ADH_SHORT"/>
    <property type="match status" value="1"/>
</dbReference>
<dbReference type="Pfam" id="PF13561">
    <property type="entry name" value="adh_short_C2"/>
    <property type="match status" value="1"/>
</dbReference>
<dbReference type="STRING" id="1296565.SAMN05660657_03254"/>
<evidence type="ECO:0000256" key="2">
    <source>
        <dbReference type="ARBA" id="ARBA00023002"/>
    </source>
</evidence>
<dbReference type="InterPro" id="IPR036291">
    <property type="entry name" value="NAD(P)-bd_dom_sf"/>
</dbReference>
<keyword evidence="3" id="KW-0520">NAD</keyword>
<dbReference type="InterPro" id="IPR023985">
    <property type="entry name" value="SDR_subfam_1"/>
</dbReference>
<protein>
    <submittedName>
        <fullName evidence="4">SDR family mycofactocin-dependent oxidoreductase</fullName>
    </submittedName>
</protein>
<accession>A0A1I7B4A8</accession>
<dbReference type="CDD" id="cd05233">
    <property type="entry name" value="SDR_c"/>
    <property type="match status" value="1"/>
</dbReference>
<keyword evidence="2" id="KW-0560">Oxidoreductase</keyword>
<dbReference type="Proteomes" id="UP000199546">
    <property type="component" value="Unassembled WGS sequence"/>
</dbReference>
<evidence type="ECO:0000313" key="5">
    <source>
        <dbReference type="Proteomes" id="UP000199546"/>
    </source>
</evidence>
<keyword evidence="5" id="KW-1185">Reference proteome</keyword>
<evidence type="ECO:0000256" key="3">
    <source>
        <dbReference type="ARBA" id="ARBA00023027"/>
    </source>
</evidence>
<dbReference type="RefSeq" id="WP_093580790.1">
    <property type="nucleotide sequence ID" value="NZ_FPBA01000012.1"/>
</dbReference>
<name>A0A1I7B4A8_9ACTN</name>
<dbReference type="InterPro" id="IPR002347">
    <property type="entry name" value="SDR_fam"/>
</dbReference>
<sequence length="272" mass="28212">MGKLDGKVAFITGAARGQGRSHAVRLAQEGADIIGVDICDQVGTVSYPMSSREDLDETVAMVEKLDRRMVAHVADVRDSAALKAAAADGIATLGRLDIVLANAGVMFQGLAPGRDDEAFRDAVDIMLVGVWNTIQAALPTLREQGQGGSIVITSSVNGLKGMVAGTNGGNFGYAAAKHGVTGIMRMYANLLAPESIRVNTVNPTGVDTPMLVGFSGLDAAANPAIAASLMNPMPVEKIQPIDVSNAIAWLVSDEARYVTGITLPVDAGLVNK</sequence>
<dbReference type="SUPFAM" id="SSF51735">
    <property type="entry name" value="NAD(P)-binding Rossmann-fold domains"/>
    <property type="match status" value="1"/>
</dbReference>
<dbReference type="FunFam" id="3.40.50.720:FF:000084">
    <property type="entry name" value="Short-chain dehydrogenase reductase"/>
    <property type="match status" value="1"/>
</dbReference>
<dbReference type="PRINTS" id="PR00081">
    <property type="entry name" value="GDHRDH"/>
</dbReference>